<evidence type="ECO:0000313" key="7">
    <source>
        <dbReference type="Proteomes" id="UP000535511"/>
    </source>
</evidence>
<organism evidence="6 7">
    <name type="scientific">Nocardioides panaciterrulae</name>
    <dbReference type="NCBI Taxonomy" id="661492"/>
    <lineage>
        <taxon>Bacteria</taxon>
        <taxon>Bacillati</taxon>
        <taxon>Actinomycetota</taxon>
        <taxon>Actinomycetes</taxon>
        <taxon>Propionibacteriales</taxon>
        <taxon>Nocardioidaceae</taxon>
        <taxon>Nocardioides</taxon>
    </lineage>
</organism>
<keyword evidence="7" id="KW-1185">Reference proteome</keyword>
<sequence length="270" mass="29066">MKALEKAVGTPLTVRMGRTMRLTPAGTSLLMHSQRILAAIRAAESDLAALTSSGTSVVRLAAFPSSCATVVPAAMAGMRRAFPNIEIQLVQAEPPEARALVRRGDVEVALSYRFSDAPERVPDGEGGAGLHQREVLVEDMHLIVPLDDPAASHRLVDLAQLAEATFLLASPNFEDRLRRAAAAAGFTPKVVRMADDYVAMQALVASGFGVAWVPDLALRAHRDPRVVSRSLVGWPQRHIGVEAWPDLLRVEPVRAMVDHLSAAGAALRRR</sequence>
<evidence type="ECO:0000256" key="1">
    <source>
        <dbReference type="ARBA" id="ARBA00009437"/>
    </source>
</evidence>
<evidence type="ECO:0000256" key="3">
    <source>
        <dbReference type="ARBA" id="ARBA00023125"/>
    </source>
</evidence>
<dbReference type="PANTHER" id="PTHR30346">
    <property type="entry name" value="TRANSCRIPTIONAL DUAL REGULATOR HCAR-RELATED"/>
    <property type="match status" value="1"/>
</dbReference>
<dbReference type="SUPFAM" id="SSF46785">
    <property type="entry name" value="Winged helix' DNA-binding domain"/>
    <property type="match status" value="1"/>
</dbReference>
<keyword evidence="3 6" id="KW-0238">DNA-binding</keyword>
<dbReference type="PANTHER" id="PTHR30346:SF29">
    <property type="entry name" value="LYSR SUBSTRATE-BINDING"/>
    <property type="match status" value="1"/>
</dbReference>
<reference evidence="6 7" key="1">
    <citation type="submission" date="2020-07" db="EMBL/GenBank/DDBJ databases">
        <title>Sequencing the genomes of 1000 actinobacteria strains.</title>
        <authorList>
            <person name="Klenk H.-P."/>
        </authorList>
    </citation>
    <scope>NUCLEOTIDE SEQUENCE [LARGE SCALE GENOMIC DNA]</scope>
    <source>
        <strain evidence="6 7">DSM 21350</strain>
    </source>
</reference>
<accession>A0A7Y9JA73</accession>
<dbReference type="Gene3D" id="1.10.10.10">
    <property type="entry name" value="Winged helix-like DNA-binding domain superfamily/Winged helix DNA-binding domain"/>
    <property type="match status" value="1"/>
</dbReference>
<dbReference type="SUPFAM" id="SSF53850">
    <property type="entry name" value="Periplasmic binding protein-like II"/>
    <property type="match status" value="1"/>
</dbReference>
<dbReference type="InterPro" id="IPR005119">
    <property type="entry name" value="LysR_subst-bd"/>
</dbReference>
<proteinExistence type="inferred from homology"/>
<evidence type="ECO:0000256" key="4">
    <source>
        <dbReference type="ARBA" id="ARBA00023163"/>
    </source>
</evidence>
<dbReference type="EMBL" id="JACCBG010000001">
    <property type="protein sequence ID" value="NYD41093.1"/>
    <property type="molecule type" value="Genomic_DNA"/>
</dbReference>
<comment type="similarity">
    <text evidence="1">Belongs to the LysR transcriptional regulatory family.</text>
</comment>
<comment type="caution">
    <text evidence="6">The sequence shown here is derived from an EMBL/GenBank/DDBJ whole genome shotgun (WGS) entry which is preliminary data.</text>
</comment>
<dbReference type="InterPro" id="IPR036390">
    <property type="entry name" value="WH_DNA-bd_sf"/>
</dbReference>
<dbReference type="InterPro" id="IPR000847">
    <property type="entry name" value="LysR_HTH_N"/>
</dbReference>
<dbReference type="Gene3D" id="3.40.190.10">
    <property type="entry name" value="Periplasmic binding protein-like II"/>
    <property type="match status" value="2"/>
</dbReference>
<dbReference type="GO" id="GO:0003677">
    <property type="term" value="F:DNA binding"/>
    <property type="evidence" value="ECO:0007669"/>
    <property type="project" value="UniProtKB-KW"/>
</dbReference>
<evidence type="ECO:0000256" key="2">
    <source>
        <dbReference type="ARBA" id="ARBA00023015"/>
    </source>
</evidence>
<dbReference type="AlphaFoldDB" id="A0A7Y9JA73"/>
<gene>
    <name evidence="6" type="ORF">BJZ21_001176</name>
</gene>
<keyword evidence="4" id="KW-0804">Transcription</keyword>
<dbReference type="GO" id="GO:0032993">
    <property type="term" value="C:protein-DNA complex"/>
    <property type="evidence" value="ECO:0007669"/>
    <property type="project" value="TreeGrafter"/>
</dbReference>
<evidence type="ECO:0000259" key="5">
    <source>
        <dbReference type="PROSITE" id="PS50931"/>
    </source>
</evidence>
<keyword evidence="2" id="KW-0805">Transcription regulation</keyword>
<dbReference type="Pfam" id="PF03466">
    <property type="entry name" value="LysR_substrate"/>
    <property type="match status" value="1"/>
</dbReference>
<name>A0A7Y9JA73_9ACTN</name>
<dbReference type="InterPro" id="IPR036388">
    <property type="entry name" value="WH-like_DNA-bd_sf"/>
</dbReference>
<evidence type="ECO:0000313" key="6">
    <source>
        <dbReference type="EMBL" id="NYD41093.1"/>
    </source>
</evidence>
<feature type="domain" description="HTH lysR-type" evidence="5">
    <location>
        <begin position="1"/>
        <end position="23"/>
    </location>
</feature>
<protein>
    <submittedName>
        <fullName evidence="6">DNA-binding transcriptional LysR family regulator</fullName>
    </submittedName>
</protein>
<dbReference type="Proteomes" id="UP000535511">
    <property type="component" value="Unassembled WGS sequence"/>
</dbReference>
<dbReference type="PROSITE" id="PS50931">
    <property type="entry name" value="HTH_LYSR"/>
    <property type="match status" value="1"/>
</dbReference>
<dbReference type="GO" id="GO:0003700">
    <property type="term" value="F:DNA-binding transcription factor activity"/>
    <property type="evidence" value="ECO:0007669"/>
    <property type="project" value="InterPro"/>
</dbReference>